<organism evidence="2 5">
    <name type="scientific">Myxococcus fulvus</name>
    <dbReference type="NCBI Taxonomy" id="33"/>
    <lineage>
        <taxon>Bacteria</taxon>
        <taxon>Pseudomonadati</taxon>
        <taxon>Myxococcota</taxon>
        <taxon>Myxococcia</taxon>
        <taxon>Myxococcales</taxon>
        <taxon>Cystobacterineae</taxon>
        <taxon>Myxococcaceae</taxon>
        <taxon>Myxococcus</taxon>
    </lineage>
</organism>
<protein>
    <recommendedName>
        <fullName evidence="6">PBS lyase</fullName>
    </recommendedName>
</protein>
<accession>A0A511TF62</accession>
<dbReference type="STRING" id="1334629.MFUL124B02_21795"/>
<dbReference type="AlphaFoldDB" id="A0A511TF62"/>
<dbReference type="Proteomes" id="UP000321514">
    <property type="component" value="Unassembled WGS sequence"/>
</dbReference>
<gene>
    <name evidence="2" type="ORF">MFU01_78370</name>
    <name evidence="3" type="ORF">SAMN05443572_103694</name>
</gene>
<comment type="caution">
    <text evidence="2">The sequence shown here is derived from an EMBL/GenBank/DDBJ whole genome shotgun (WGS) entry which is preliminary data.</text>
</comment>
<feature type="region of interest" description="Disordered" evidence="1">
    <location>
        <begin position="1"/>
        <end position="22"/>
    </location>
</feature>
<evidence type="ECO:0000313" key="4">
    <source>
        <dbReference type="Proteomes" id="UP000183760"/>
    </source>
</evidence>
<name>A0A511TF62_MYXFU</name>
<dbReference type="EMBL" id="BJXR01000069">
    <property type="protein sequence ID" value="GEN12800.1"/>
    <property type="molecule type" value="Genomic_DNA"/>
</dbReference>
<keyword evidence="4" id="KW-1185">Reference proteome</keyword>
<dbReference type="InterPro" id="IPR011989">
    <property type="entry name" value="ARM-like"/>
</dbReference>
<evidence type="ECO:0008006" key="6">
    <source>
        <dbReference type="Google" id="ProtNLM"/>
    </source>
</evidence>
<proteinExistence type="predicted"/>
<reference evidence="3 4" key="1">
    <citation type="submission" date="2016-10" db="EMBL/GenBank/DDBJ databases">
        <authorList>
            <person name="Varghese N."/>
            <person name="Submissions S."/>
        </authorList>
    </citation>
    <scope>NUCLEOTIDE SEQUENCE [LARGE SCALE GENOMIC DNA]</scope>
    <source>
        <strain evidence="3 4">DSM 16525</strain>
    </source>
</reference>
<evidence type="ECO:0000313" key="2">
    <source>
        <dbReference type="EMBL" id="GEN12800.1"/>
    </source>
</evidence>
<reference evidence="2 5" key="2">
    <citation type="submission" date="2019-07" db="EMBL/GenBank/DDBJ databases">
        <title>Whole genome shotgun sequence of Myxococcus fulvus NBRC 100333.</title>
        <authorList>
            <person name="Hosoyama A."/>
            <person name="Uohara A."/>
            <person name="Ohji S."/>
            <person name="Ichikawa N."/>
        </authorList>
    </citation>
    <scope>NUCLEOTIDE SEQUENCE [LARGE SCALE GENOMIC DNA]</scope>
    <source>
        <strain evidence="2 5">NBRC 100333</strain>
    </source>
</reference>
<evidence type="ECO:0000313" key="5">
    <source>
        <dbReference type="Proteomes" id="UP000321514"/>
    </source>
</evidence>
<dbReference type="SUPFAM" id="SSF48371">
    <property type="entry name" value="ARM repeat"/>
    <property type="match status" value="1"/>
</dbReference>
<evidence type="ECO:0000256" key="1">
    <source>
        <dbReference type="SAM" id="MobiDB-lite"/>
    </source>
</evidence>
<dbReference type="EMBL" id="FOIB01000003">
    <property type="protein sequence ID" value="SET89273.1"/>
    <property type="molecule type" value="Genomic_DNA"/>
</dbReference>
<dbReference type="Gene3D" id="1.25.10.10">
    <property type="entry name" value="Leucine-rich Repeat Variant"/>
    <property type="match status" value="2"/>
</dbReference>
<sequence length="353" mass="37138">MANRAPSLDESVSRLSSSDPRGVSEALETLGDALCAEDHQVRERVARLLLKELERPEATKAYAPILHLLQTTWWPPPVSLTQPAMVAVLSAVSRLDAEAPALDDAALLVANLYRMAPLPLSALEQALGHEQASVRRVAAGVVGRVGESAVSLLPRLLTALEDVEPVAGAALESLGSLAPAAPRLAVPALVDQVGRAEGTRQYLALMSLRSLLEDDRREGQAAPELAALEPVLLKSAEDSQAPIRLESVSLLGLGRLSSLATVATLRRHLLDESPRVAASAAVALLRVGAPPQEAATLLSTLLTSEDSEKDMAALTALEGVESATLGRIRDSLEQAANKAKGLVAEAIRELLLA</sequence>
<feature type="compositionally biased region" description="Low complexity" evidence="1">
    <location>
        <begin position="1"/>
        <end position="21"/>
    </location>
</feature>
<evidence type="ECO:0000313" key="3">
    <source>
        <dbReference type="EMBL" id="SET89273.1"/>
    </source>
</evidence>
<dbReference type="InterPro" id="IPR016024">
    <property type="entry name" value="ARM-type_fold"/>
</dbReference>
<dbReference type="Proteomes" id="UP000183760">
    <property type="component" value="Unassembled WGS sequence"/>
</dbReference>